<evidence type="ECO:0000313" key="22">
    <source>
        <dbReference type="EMBL" id="KAE8240630.1"/>
    </source>
</evidence>
<evidence type="ECO:0000313" key="23">
    <source>
        <dbReference type="Proteomes" id="UP000077521"/>
    </source>
</evidence>
<evidence type="ECO:0000256" key="11">
    <source>
        <dbReference type="ARBA" id="ARBA00022801"/>
    </source>
</evidence>
<keyword evidence="9" id="KW-0479">Metal-binding</keyword>
<dbReference type="EMBL" id="LWDF02001031">
    <property type="protein sequence ID" value="KAE8240630.1"/>
    <property type="molecule type" value="Genomic_DNA"/>
</dbReference>
<dbReference type="Pfam" id="PF01522">
    <property type="entry name" value="Polysacc_deac_1"/>
    <property type="match status" value="1"/>
</dbReference>
<reference evidence="22" key="2">
    <citation type="journal article" date="2019" name="IMA Fungus">
        <title>Genome sequencing and comparison of five Tilletia species to identify candidate genes for the detection of regulated species infecting wheat.</title>
        <authorList>
            <person name="Nguyen H.D.T."/>
            <person name="Sultana T."/>
            <person name="Kesanakurti P."/>
            <person name="Hambleton S."/>
        </authorList>
    </citation>
    <scope>NUCLEOTIDE SEQUENCE</scope>
    <source>
        <strain evidence="22">DAOMC 236416</strain>
    </source>
</reference>
<comment type="catalytic activity">
    <reaction evidence="21">
        <text>[(1-&gt;4)-N-acetyl-beta-D-glucosaminyl](n) + n H2O = chitosan + n acetate</text>
        <dbReference type="Rhea" id="RHEA:10464"/>
        <dbReference type="Rhea" id="RHEA-COMP:9593"/>
        <dbReference type="Rhea" id="RHEA-COMP:9597"/>
        <dbReference type="ChEBI" id="CHEBI:15377"/>
        <dbReference type="ChEBI" id="CHEBI:17029"/>
        <dbReference type="ChEBI" id="CHEBI:30089"/>
        <dbReference type="ChEBI" id="CHEBI:57704"/>
        <dbReference type="EC" id="3.5.1.41"/>
    </reaction>
    <physiologicalReaction direction="left-to-right" evidence="21">
        <dbReference type="Rhea" id="RHEA:10465"/>
    </physiologicalReaction>
</comment>
<evidence type="ECO:0000256" key="17">
    <source>
        <dbReference type="ARBA" id="ARBA00023288"/>
    </source>
</evidence>
<reference evidence="22" key="1">
    <citation type="submission" date="2016-04" db="EMBL/GenBank/DDBJ databases">
        <authorList>
            <person name="Nguyen H.D."/>
            <person name="Samba Siva P."/>
            <person name="Cullis J."/>
            <person name="Levesque C.A."/>
            <person name="Hambleton S."/>
        </authorList>
    </citation>
    <scope>NUCLEOTIDE SEQUENCE</scope>
    <source>
        <strain evidence="22">DAOMC 236416</strain>
    </source>
</reference>
<dbReference type="GO" id="GO:0046872">
    <property type="term" value="F:metal ion binding"/>
    <property type="evidence" value="ECO:0007669"/>
    <property type="project" value="UniProtKB-KW"/>
</dbReference>
<dbReference type="GO" id="GO:0000272">
    <property type="term" value="P:polysaccharide catabolic process"/>
    <property type="evidence" value="ECO:0007669"/>
    <property type="project" value="UniProtKB-KW"/>
</dbReference>
<dbReference type="PROSITE" id="PS51677">
    <property type="entry name" value="NODB"/>
    <property type="match status" value="1"/>
</dbReference>
<evidence type="ECO:0000256" key="19">
    <source>
        <dbReference type="ARBA" id="ARBA00023326"/>
    </source>
</evidence>
<keyword evidence="12" id="KW-0146">Chitin degradation</keyword>
<evidence type="ECO:0000256" key="15">
    <source>
        <dbReference type="ARBA" id="ARBA00023277"/>
    </source>
</evidence>
<keyword evidence="10" id="KW-0732">Signal</keyword>
<evidence type="ECO:0000256" key="18">
    <source>
        <dbReference type="ARBA" id="ARBA00023316"/>
    </source>
</evidence>
<evidence type="ECO:0000256" key="8">
    <source>
        <dbReference type="ARBA" id="ARBA00022622"/>
    </source>
</evidence>
<evidence type="ECO:0000256" key="2">
    <source>
        <dbReference type="ARBA" id="ARBA00004191"/>
    </source>
</evidence>
<evidence type="ECO:0000256" key="10">
    <source>
        <dbReference type="ARBA" id="ARBA00022729"/>
    </source>
</evidence>
<evidence type="ECO:0000256" key="4">
    <source>
        <dbReference type="ARBA" id="ARBA00010973"/>
    </source>
</evidence>
<dbReference type="GO" id="GO:0004099">
    <property type="term" value="F:chitin deacetylase activity"/>
    <property type="evidence" value="ECO:0007669"/>
    <property type="project" value="UniProtKB-EC"/>
</dbReference>
<dbReference type="FunFam" id="3.20.20.370:FF:000004">
    <property type="entry name" value="Related to Chitin deacetylase"/>
    <property type="match status" value="1"/>
</dbReference>
<proteinExistence type="inferred from homology"/>
<evidence type="ECO:0000256" key="20">
    <source>
        <dbReference type="ARBA" id="ARBA00024056"/>
    </source>
</evidence>
<keyword evidence="16" id="KW-0170">Cobalt</keyword>
<protein>
    <recommendedName>
        <fullName evidence="20">chitin deacetylase</fullName>
        <ecNumber evidence="20">3.5.1.41</ecNumber>
    </recommendedName>
</protein>
<keyword evidence="13" id="KW-0472">Membrane</keyword>
<dbReference type="PANTHER" id="PTHR10587">
    <property type="entry name" value="GLYCOSYL TRANSFERASE-RELATED"/>
    <property type="match status" value="1"/>
</dbReference>
<keyword evidence="8" id="KW-0336">GPI-anchor</keyword>
<dbReference type="GO" id="GO:0098552">
    <property type="term" value="C:side of membrane"/>
    <property type="evidence" value="ECO:0007669"/>
    <property type="project" value="UniProtKB-KW"/>
</dbReference>
<keyword evidence="11" id="KW-0378">Hydrolase</keyword>
<dbReference type="Proteomes" id="UP000077521">
    <property type="component" value="Unassembled WGS sequence"/>
</dbReference>
<comment type="caution">
    <text evidence="22">The sequence shown here is derived from an EMBL/GenBank/DDBJ whole genome shotgun (WGS) entry which is preliminary data.</text>
</comment>
<dbReference type="GO" id="GO:0071555">
    <property type="term" value="P:cell wall organization"/>
    <property type="evidence" value="ECO:0007669"/>
    <property type="project" value="UniProtKB-KW"/>
</dbReference>
<evidence type="ECO:0000256" key="7">
    <source>
        <dbReference type="ARBA" id="ARBA00022525"/>
    </source>
</evidence>
<keyword evidence="5" id="KW-1003">Cell membrane</keyword>
<evidence type="ECO:0000256" key="5">
    <source>
        <dbReference type="ARBA" id="ARBA00022475"/>
    </source>
</evidence>
<dbReference type="InterPro" id="IPR002509">
    <property type="entry name" value="NODB_dom"/>
</dbReference>
<gene>
    <name evidence="22" type="ORF">A4X13_0g7685</name>
</gene>
<keyword evidence="17" id="KW-0449">Lipoprotein</keyword>
<dbReference type="Gene3D" id="3.20.20.370">
    <property type="entry name" value="Glycoside hydrolase/deacetylase"/>
    <property type="match status" value="1"/>
</dbReference>
<name>A0A177TN29_9BASI</name>
<keyword evidence="19" id="KW-0624">Polysaccharide degradation</keyword>
<dbReference type="InterPro" id="IPR050248">
    <property type="entry name" value="Polysacc_deacetylase_ArnD"/>
</dbReference>
<dbReference type="GO" id="GO:0005886">
    <property type="term" value="C:plasma membrane"/>
    <property type="evidence" value="ECO:0007669"/>
    <property type="project" value="UniProtKB-SubCell"/>
</dbReference>
<dbReference type="PANTHER" id="PTHR10587:SF98">
    <property type="entry name" value="CHITIN DEACETYLASE"/>
    <property type="match status" value="1"/>
</dbReference>
<dbReference type="GO" id="GO:0006032">
    <property type="term" value="P:chitin catabolic process"/>
    <property type="evidence" value="ECO:0007669"/>
    <property type="project" value="UniProtKB-KW"/>
</dbReference>
<evidence type="ECO:0000256" key="6">
    <source>
        <dbReference type="ARBA" id="ARBA00022512"/>
    </source>
</evidence>
<evidence type="ECO:0000256" key="13">
    <source>
        <dbReference type="ARBA" id="ARBA00023136"/>
    </source>
</evidence>
<keyword evidence="23" id="KW-1185">Reference proteome</keyword>
<evidence type="ECO:0000256" key="16">
    <source>
        <dbReference type="ARBA" id="ARBA00023285"/>
    </source>
</evidence>
<keyword evidence="7" id="KW-0964">Secreted</keyword>
<evidence type="ECO:0000256" key="14">
    <source>
        <dbReference type="ARBA" id="ARBA00023180"/>
    </source>
</evidence>
<evidence type="ECO:0000256" key="21">
    <source>
        <dbReference type="ARBA" id="ARBA00048494"/>
    </source>
</evidence>
<keyword evidence="18" id="KW-0961">Cell wall biogenesis/degradation</keyword>
<accession>A0A177TN29</accession>
<dbReference type="GO" id="GO:0009272">
    <property type="term" value="P:fungal-type cell wall biogenesis"/>
    <property type="evidence" value="ECO:0007669"/>
    <property type="project" value="UniProtKB-ARBA"/>
</dbReference>
<comment type="similarity">
    <text evidence="4">Belongs to the polysaccharide deacetylase family.</text>
</comment>
<comment type="subcellular location">
    <subcellularLocation>
        <location evidence="3">Cell membrane</location>
        <topology evidence="3">Lipid-anchor</topology>
        <topology evidence="3">GPI-anchor</topology>
    </subcellularLocation>
    <subcellularLocation>
        <location evidence="2">Secreted</location>
        <location evidence="2">Cell wall</location>
    </subcellularLocation>
</comment>
<evidence type="ECO:0000256" key="12">
    <source>
        <dbReference type="ARBA" id="ARBA00023024"/>
    </source>
</evidence>
<organism evidence="22 23">
    <name type="scientific">Tilletia indica</name>
    <dbReference type="NCBI Taxonomy" id="43049"/>
    <lineage>
        <taxon>Eukaryota</taxon>
        <taxon>Fungi</taxon>
        <taxon>Dikarya</taxon>
        <taxon>Basidiomycota</taxon>
        <taxon>Ustilaginomycotina</taxon>
        <taxon>Exobasidiomycetes</taxon>
        <taxon>Tilletiales</taxon>
        <taxon>Tilletiaceae</taxon>
        <taxon>Tilletia</taxon>
    </lineage>
</organism>
<dbReference type="PROSITE" id="PS51257">
    <property type="entry name" value="PROKAR_LIPOPROTEIN"/>
    <property type="match status" value="1"/>
</dbReference>
<dbReference type="SUPFAM" id="SSF88713">
    <property type="entry name" value="Glycoside hydrolase/deacetylase"/>
    <property type="match status" value="1"/>
</dbReference>
<keyword evidence="14" id="KW-0325">Glycoprotein</keyword>
<dbReference type="EC" id="3.5.1.41" evidence="20"/>
<evidence type="ECO:0000256" key="3">
    <source>
        <dbReference type="ARBA" id="ARBA00004609"/>
    </source>
</evidence>
<evidence type="ECO:0000256" key="9">
    <source>
        <dbReference type="ARBA" id="ARBA00022723"/>
    </source>
</evidence>
<evidence type="ECO:0000256" key="1">
    <source>
        <dbReference type="ARBA" id="ARBA00001941"/>
    </source>
</evidence>
<dbReference type="InterPro" id="IPR011330">
    <property type="entry name" value="Glyco_hydro/deAcase_b/a-brl"/>
</dbReference>
<comment type="cofactor">
    <cofactor evidence="1">
        <name>Co(2+)</name>
        <dbReference type="ChEBI" id="CHEBI:48828"/>
    </cofactor>
</comment>
<dbReference type="AlphaFoldDB" id="A0A177TN29"/>
<keyword evidence="6" id="KW-0134">Cell wall</keyword>
<keyword evidence="15" id="KW-0119">Carbohydrate metabolism</keyword>
<sequence>MRSATLILSSVAAAIVACATPASANVGRGVPKDLYTRARDDGSYQDLYNRNGPSANNRLIPSHYHKRNSHINARQAAGTNALGLAYPNTEAGMAKVTDDRVLCNYYYLPEVAAIQNNYPAPYANQALTGASLLSNDTDGQKVWNTIKGGLPNIAVKPTTSAGDIDLSKYNAQSDPDCWWSASACHSPKASGLPQDVYQCPEPNTWGLTFDDGPNCTHNAFMDFLQENKQKASLYYIGSNVLDWPLQAQRGLADGHTICIHTWSHRPMTTLQSENVFAELWYTAKIIKDIVGVAPRCWRPPYGDVDDRVRYIANAMGLSTHIWTDDTDDFNVQPLGPSPTAVVEQNYANIIATGVANPNQGIIVLTHEINGGTMKLFEAEYANITKAFKHVVPLTACLNESNPYEPDSGISYPSFSEYISGNVMPSGLPSSFSIKDQDYNPLAISASAASMSATSSSKPGSSTNKSSTSTNNPSAATSLTLGSGPIVLAGMAASMAFGVILVLA</sequence>